<feature type="transmembrane region" description="Helical" evidence="6">
    <location>
        <begin position="197"/>
        <end position="217"/>
    </location>
</feature>
<proteinExistence type="inferred from homology"/>
<keyword evidence="3 6" id="KW-0812">Transmembrane</keyword>
<dbReference type="GO" id="GO:0015297">
    <property type="term" value="F:antiporter activity"/>
    <property type="evidence" value="ECO:0007669"/>
    <property type="project" value="InterPro"/>
</dbReference>
<dbReference type="WBParaSite" id="PTRK_0000727200.1">
    <property type="protein sequence ID" value="PTRK_0000727200.1"/>
    <property type="gene ID" value="PTRK_0000727200"/>
</dbReference>
<evidence type="ECO:0000313" key="8">
    <source>
        <dbReference type="Proteomes" id="UP000038045"/>
    </source>
</evidence>
<evidence type="ECO:0000256" key="5">
    <source>
        <dbReference type="ARBA" id="ARBA00023136"/>
    </source>
</evidence>
<feature type="transmembrane region" description="Helical" evidence="6">
    <location>
        <begin position="223"/>
        <end position="247"/>
    </location>
</feature>
<sequence>MGVQCKKLSIGFLIVLLGYFTLVFIFNKKLLEPLEGNGFSSLFITLFICWGFAFWLSKIVSFIKLAPLLGAMISGIMIRNLDIIERNITEDEKVGQFARNVAFIFILMRTGFGLDMIALRKYIVLSFSLGIISTLCEIIAIATISYFSLHLSFSICLTFASILSSVSPAVIVPVVIELQNKKIGTNQGIPTIILSNATIINIFCITFYGICISIFYGKGSSSVWLLFSIPTGILFGIGIGFFIAFILRNSTRIESDIVHFQRILLLILSSFSLYFGCKYFNMEIVGPIGILVITILMSIYWNEDGELGTKREEKILKNIWNYFIEPLIFCLIGMEVKFNNFDIEMILVSLFILLFGLLFKLVSIFGISFMSHLNLKERIFLSISFIPKATVQAALAPAFAFLLVSKQKNESLYTRQSADIIILNICIMSILLTAPCGHMLMSLLGKKLLEEEKLSEENCYLDGEDEKSCNNKKNGNTSILFGCQGKKYTSQVLASIPESISDENVPFIDEKIEEKSRITCTKV</sequence>
<dbReference type="Proteomes" id="UP000038045">
    <property type="component" value="Unplaced"/>
</dbReference>
<evidence type="ECO:0000256" key="6">
    <source>
        <dbReference type="SAM" id="Phobius"/>
    </source>
</evidence>
<feature type="transmembrane region" description="Helical" evidence="6">
    <location>
        <begin position="152"/>
        <end position="176"/>
    </location>
</feature>
<feature type="transmembrane region" description="Helical" evidence="6">
    <location>
        <begin position="38"/>
        <end position="56"/>
    </location>
</feature>
<dbReference type="Pfam" id="PF00999">
    <property type="entry name" value="Na_H_Exchanger"/>
    <property type="match status" value="1"/>
</dbReference>
<keyword evidence="4 6" id="KW-1133">Transmembrane helix</keyword>
<dbReference type="PANTHER" id="PTHR31102">
    <property type="match status" value="1"/>
</dbReference>
<reference evidence="9" key="1">
    <citation type="submission" date="2017-02" db="UniProtKB">
        <authorList>
            <consortium name="WormBaseParasite"/>
        </authorList>
    </citation>
    <scope>IDENTIFICATION</scope>
</reference>
<dbReference type="InterPro" id="IPR051843">
    <property type="entry name" value="CPA1_transporter"/>
</dbReference>
<feature type="domain" description="Cation/H+ exchanger transmembrane" evidence="7">
    <location>
        <begin position="57"/>
        <end position="423"/>
    </location>
</feature>
<protein>
    <submittedName>
        <fullName evidence="9">Na_H_Exchanger domain-containing protein</fullName>
    </submittedName>
</protein>
<evidence type="ECO:0000256" key="1">
    <source>
        <dbReference type="ARBA" id="ARBA00004141"/>
    </source>
</evidence>
<feature type="transmembrane region" description="Helical" evidence="6">
    <location>
        <begin position="379"/>
        <end position="400"/>
    </location>
</feature>
<feature type="transmembrane region" description="Helical" evidence="6">
    <location>
        <begin position="126"/>
        <end position="146"/>
    </location>
</feature>
<dbReference type="STRING" id="131310.A0A0N4ZHA9"/>
<feature type="transmembrane region" description="Helical" evidence="6">
    <location>
        <begin position="259"/>
        <end position="276"/>
    </location>
</feature>
<name>A0A0N4ZHA9_PARTI</name>
<dbReference type="GO" id="GO:0016020">
    <property type="term" value="C:membrane"/>
    <property type="evidence" value="ECO:0007669"/>
    <property type="project" value="UniProtKB-SubCell"/>
</dbReference>
<dbReference type="GO" id="GO:1902600">
    <property type="term" value="P:proton transmembrane transport"/>
    <property type="evidence" value="ECO:0007669"/>
    <property type="project" value="InterPro"/>
</dbReference>
<evidence type="ECO:0000259" key="7">
    <source>
        <dbReference type="Pfam" id="PF00999"/>
    </source>
</evidence>
<comment type="subcellular location">
    <subcellularLocation>
        <location evidence="1">Membrane</location>
        <topology evidence="1">Multi-pass membrane protein</topology>
    </subcellularLocation>
</comment>
<evidence type="ECO:0000256" key="3">
    <source>
        <dbReference type="ARBA" id="ARBA00022692"/>
    </source>
</evidence>
<organism evidence="8 9">
    <name type="scientific">Parastrongyloides trichosuri</name>
    <name type="common">Possum-specific nematode worm</name>
    <dbReference type="NCBI Taxonomy" id="131310"/>
    <lineage>
        <taxon>Eukaryota</taxon>
        <taxon>Metazoa</taxon>
        <taxon>Ecdysozoa</taxon>
        <taxon>Nematoda</taxon>
        <taxon>Chromadorea</taxon>
        <taxon>Rhabditida</taxon>
        <taxon>Tylenchina</taxon>
        <taxon>Panagrolaimomorpha</taxon>
        <taxon>Strongyloidoidea</taxon>
        <taxon>Strongyloididae</taxon>
        <taxon>Parastrongyloides</taxon>
    </lineage>
</organism>
<evidence type="ECO:0000313" key="9">
    <source>
        <dbReference type="WBParaSite" id="PTRK_0000727200.1"/>
    </source>
</evidence>
<feature type="transmembrane region" description="Helical" evidence="6">
    <location>
        <begin position="282"/>
        <end position="301"/>
    </location>
</feature>
<feature type="transmembrane region" description="Helical" evidence="6">
    <location>
        <begin position="7"/>
        <end position="26"/>
    </location>
</feature>
<feature type="transmembrane region" description="Helical" evidence="6">
    <location>
        <begin position="420"/>
        <end position="444"/>
    </location>
</feature>
<accession>A0A0N4ZHA9</accession>
<keyword evidence="5 6" id="KW-0472">Membrane</keyword>
<feature type="transmembrane region" description="Helical" evidence="6">
    <location>
        <begin position="345"/>
        <end position="367"/>
    </location>
</feature>
<dbReference type="PANTHER" id="PTHR31102:SF1">
    <property type="entry name" value="CATION_H+ EXCHANGER DOMAIN-CONTAINING PROTEIN"/>
    <property type="match status" value="1"/>
</dbReference>
<comment type="similarity">
    <text evidence="2">Belongs to the monovalent cation:proton antiporter 1 (CPA1) transporter (TC 2.A.36) family.</text>
</comment>
<dbReference type="InterPro" id="IPR006153">
    <property type="entry name" value="Cation/H_exchanger_TM"/>
</dbReference>
<evidence type="ECO:0000256" key="4">
    <source>
        <dbReference type="ARBA" id="ARBA00022989"/>
    </source>
</evidence>
<evidence type="ECO:0000256" key="2">
    <source>
        <dbReference type="ARBA" id="ARBA00007367"/>
    </source>
</evidence>
<dbReference type="AlphaFoldDB" id="A0A0N4ZHA9"/>
<keyword evidence="8" id="KW-1185">Reference proteome</keyword>